<dbReference type="PANTHER" id="PTHR24148:SF78">
    <property type="entry name" value="HETEROKARYON INCOMPATIBILITY DOMAIN-CONTAINING PROTEIN"/>
    <property type="match status" value="1"/>
</dbReference>
<protein>
    <recommendedName>
        <fullName evidence="1">Heterokaryon incompatibility domain-containing protein</fullName>
    </recommendedName>
</protein>
<dbReference type="Proteomes" id="UP000799777">
    <property type="component" value="Unassembled WGS sequence"/>
</dbReference>
<dbReference type="Pfam" id="PF06985">
    <property type="entry name" value="HET"/>
    <property type="match status" value="1"/>
</dbReference>
<dbReference type="OrthoDB" id="2157530at2759"/>
<reference evidence="2" key="1">
    <citation type="journal article" date="2020" name="Stud. Mycol.">
        <title>101 Dothideomycetes genomes: a test case for predicting lifestyles and emergence of pathogens.</title>
        <authorList>
            <person name="Haridas S."/>
            <person name="Albert R."/>
            <person name="Binder M."/>
            <person name="Bloem J."/>
            <person name="Labutti K."/>
            <person name="Salamov A."/>
            <person name="Andreopoulos B."/>
            <person name="Baker S."/>
            <person name="Barry K."/>
            <person name="Bills G."/>
            <person name="Bluhm B."/>
            <person name="Cannon C."/>
            <person name="Castanera R."/>
            <person name="Culley D."/>
            <person name="Daum C."/>
            <person name="Ezra D."/>
            <person name="Gonzalez J."/>
            <person name="Henrissat B."/>
            <person name="Kuo A."/>
            <person name="Liang C."/>
            <person name="Lipzen A."/>
            <person name="Lutzoni F."/>
            <person name="Magnuson J."/>
            <person name="Mondo S."/>
            <person name="Nolan M."/>
            <person name="Ohm R."/>
            <person name="Pangilinan J."/>
            <person name="Park H.-J."/>
            <person name="Ramirez L."/>
            <person name="Alfaro M."/>
            <person name="Sun H."/>
            <person name="Tritt A."/>
            <person name="Yoshinaga Y."/>
            <person name="Zwiers L.-H."/>
            <person name="Turgeon B."/>
            <person name="Goodwin S."/>
            <person name="Spatafora J."/>
            <person name="Crous P."/>
            <person name="Grigoriev I."/>
        </authorList>
    </citation>
    <scope>NUCLEOTIDE SEQUENCE</scope>
    <source>
        <strain evidence="2">CBS 110217</strain>
    </source>
</reference>
<dbReference type="AlphaFoldDB" id="A0A9P4GUW5"/>
<evidence type="ECO:0000313" key="3">
    <source>
        <dbReference type="Proteomes" id="UP000799777"/>
    </source>
</evidence>
<comment type="caution">
    <text evidence="2">The sequence shown here is derived from an EMBL/GenBank/DDBJ whole genome shotgun (WGS) entry which is preliminary data.</text>
</comment>
<dbReference type="InterPro" id="IPR010730">
    <property type="entry name" value="HET"/>
</dbReference>
<evidence type="ECO:0000313" key="2">
    <source>
        <dbReference type="EMBL" id="KAF2023338.1"/>
    </source>
</evidence>
<sequence>MSQYLHPLLSSRSSSIRLLRLKPNTDKSADIHCELFEYPLQECSGSHLYEALSYAWGGSQKKLHIFIHGCSFDVTDNLYEALLELRNHTLERIIWADAICINQTCPEEKQDQIKIMAKIYGQAARVIVWLGEAATNSDQALNAIRIAGSETSFRSENKEAVKKPILELLQRHWFRRIWVIEYLIKTGTIANE</sequence>
<name>A0A9P4GUW5_9PLEO</name>
<organism evidence="2 3">
    <name type="scientific">Setomelanomma holmii</name>
    <dbReference type="NCBI Taxonomy" id="210430"/>
    <lineage>
        <taxon>Eukaryota</taxon>
        <taxon>Fungi</taxon>
        <taxon>Dikarya</taxon>
        <taxon>Ascomycota</taxon>
        <taxon>Pezizomycotina</taxon>
        <taxon>Dothideomycetes</taxon>
        <taxon>Pleosporomycetidae</taxon>
        <taxon>Pleosporales</taxon>
        <taxon>Pleosporineae</taxon>
        <taxon>Phaeosphaeriaceae</taxon>
        <taxon>Setomelanomma</taxon>
    </lineage>
</organism>
<proteinExistence type="predicted"/>
<evidence type="ECO:0000259" key="1">
    <source>
        <dbReference type="Pfam" id="PF06985"/>
    </source>
</evidence>
<gene>
    <name evidence="2" type="ORF">EK21DRAFT_81167</name>
</gene>
<dbReference type="PANTHER" id="PTHR24148">
    <property type="entry name" value="ANKYRIN REPEAT DOMAIN-CONTAINING PROTEIN 39 HOMOLOG-RELATED"/>
    <property type="match status" value="1"/>
</dbReference>
<feature type="domain" description="Heterokaryon incompatibility" evidence="1">
    <location>
        <begin position="49"/>
        <end position="180"/>
    </location>
</feature>
<accession>A0A9P4GUW5</accession>
<dbReference type="EMBL" id="ML978357">
    <property type="protein sequence ID" value="KAF2023338.1"/>
    <property type="molecule type" value="Genomic_DNA"/>
</dbReference>
<dbReference type="InterPro" id="IPR052895">
    <property type="entry name" value="HetReg/Transcr_Mod"/>
</dbReference>
<keyword evidence="3" id="KW-1185">Reference proteome</keyword>